<comment type="caution">
    <text evidence="1">The sequence shown here is derived from an EMBL/GenBank/DDBJ whole genome shotgun (WGS) entry which is preliminary data.</text>
</comment>
<keyword evidence="2" id="KW-1185">Reference proteome</keyword>
<gene>
    <name evidence="1" type="ORF">VW23_010345</name>
</gene>
<evidence type="ECO:0008006" key="3">
    <source>
        <dbReference type="Google" id="ProtNLM"/>
    </source>
</evidence>
<name>A0A1E5XVQ0_9HYPH</name>
<dbReference type="Proteomes" id="UP000095463">
    <property type="component" value="Unassembled WGS sequence"/>
</dbReference>
<dbReference type="EMBL" id="LAJE02000061">
    <property type="protein sequence ID" value="OEO32667.1"/>
    <property type="molecule type" value="Genomic_DNA"/>
</dbReference>
<dbReference type="AlphaFoldDB" id="A0A1E5XVQ0"/>
<evidence type="ECO:0000313" key="1">
    <source>
        <dbReference type="EMBL" id="OEO32667.1"/>
    </source>
</evidence>
<dbReference type="InterPro" id="IPR038696">
    <property type="entry name" value="IalB_sf"/>
</dbReference>
<dbReference type="Gene3D" id="2.60.40.1880">
    <property type="entry name" value="Invasion associated locus B (IalB) protein"/>
    <property type="match status" value="1"/>
</dbReference>
<accession>A0A1E5XVQ0</accession>
<proteinExistence type="predicted"/>
<dbReference type="Pfam" id="PF06776">
    <property type="entry name" value="IalB"/>
    <property type="match status" value="1"/>
</dbReference>
<protein>
    <recommendedName>
        <fullName evidence="3">Invasion associated locus B family protein</fullName>
    </recommendedName>
</protein>
<dbReference type="InterPro" id="IPR010642">
    <property type="entry name" value="Invasion_prot_B"/>
</dbReference>
<organism evidence="1 2">
    <name type="scientific">Devosia insulae DS-56</name>
    <dbReference type="NCBI Taxonomy" id="1116389"/>
    <lineage>
        <taxon>Bacteria</taxon>
        <taxon>Pseudomonadati</taxon>
        <taxon>Pseudomonadota</taxon>
        <taxon>Alphaproteobacteria</taxon>
        <taxon>Hyphomicrobiales</taxon>
        <taxon>Devosiaceae</taxon>
        <taxon>Devosia</taxon>
    </lineage>
</organism>
<sequence>MSISGAWPAIAQEPAARPESPPPAPWGARCASDARAGALDCVVEQRVVVSNTGQLLTAVTVRIPPDTKAPVMMIQTPFGLHLPAGLKVAVDGTAFATLPLQTCDGGGCYAGDAVGSELLAALKRGVTLTITFQDAQQRDIAVPVSLNGFTAAYDKIQ</sequence>
<evidence type="ECO:0000313" key="2">
    <source>
        <dbReference type="Proteomes" id="UP000095463"/>
    </source>
</evidence>
<reference evidence="1 2" key="1">
    <citation type="journal article" date="2015" name="Genome Announc.">
        <title>Genome Assemblies of Three Soil-Associated Devosia species: D. insulae, D. limi, and D. soli.</title>
        <authorList>
            <person name="Hassan Y.I."/>
            <person name="Lepp D."/>
            <person name="Zhou T."/>
        </authorList>
    </citation>
    <scope>NUCLEOTIDE SEQUENCE [LARGE SCALE GENOMIC DNA]</scope>
    <source>
        <strain evidence="1 2">DS-56</strain>
    </source>
</reference>